<dbReference type="InterPro" id="IPR002525">
    <property type="entry name" value="Transp_IS110-like_N"/>
</dbReference>
<dbReference type="InterPro" id="IPR003346">
    <property type="entry name" value="Transposase_20"/>
</dbReference>
<evidence type="ECO:0000313" key="4">
    <source>
        <dbReference type="Proteomes" id="UP001062443"/>
    </source>
</evidence>
<keyword evidence="4" id="KW-1185">Reference proteome</keyword>
<protein>
    <submittedName>
        <fullName evidence="3">Transposase</fullName>
    </submittedName>
</protein>
<accession>A0ABQ0QLW7</accession>
<dbReference type="PANTHER" id="PTHR33055:SF16">
    <property type="entry name" value="TRANSPOSASE FOR INSERTION SEQUENCE ELEMENT IS1547"/>
    <property type="match status" value="1"/>
</dbReference>
<reference evidence="3" key="1">
    <citation type="submission" date="2013-04" db="EMBL/GenBank/DDBJ databases">
        <title>The genome sequencing project of 58 acetic acid bacteria.</title>
        <authorList>
            <person name="Okamoto-Kainuma A."/>
            <person name="Ishikawa M."/>
            <person name="Umino S."/>
            <person name="Koizumi Y."/>
            <person name="Shiwa Y."/>
            <person name="Yoshikawa H."/>
            <person name="Matsutani M."/>
            <person name="Matsushita K."/>
        </authorList>
    </citation>
    <scope>NUCLEOTIDE SEQUENCE</scope>
    <source>
        <strain evidence="3">NBRC 106556</strain>
    </source>
</reference>
<dbReference type="Pfam" id="PF01548">
    <property type="entry name" value="DEDD_Tnp_IS110"/>
    <property type="match status" value="1"/>
</dbReference>
<dbReference type="RefSeq" id="WP_068172904.1">
    <property type="nucleotide sequence ID" value="NZ_BAQB01000134.1"/>
</dbReference>
<feature type="domain" description="Transposase IS116/IS110/IS902 C-terminal" evidence="2">
    <location>
        <begin position="231"/>
        <end position="312"/>
    </location>
</feature>
<evidence type="ECO:0000313" key="3">
    <source>
        <dbReference type="EMBL" id="GBR49743.1"/>
    </source>
</evidence>
<feature type="domain" description="Transposase IS110-like N-terminal" evidence="1">
    <location>
        <begin position="11"/>
        <end position="155"/>
    </location>
</feature>
<organism evidence="3 4">
    <name type="scientific">Neokomagataea tanensis NBRC 106556</name>
    <dbReference type="NCBI Taxonomy" id="1223519"/>
    <lineage>
        <taxon>Bacteria</taxon>
        <taxon>Pseudomonadati</taxon>
        <taxon>Pseudomonadota</taxon>
        <taxon>Alphaproteobacteria</taxon>
        <taxon>Acetobacterales</taxon>
        <taxon>Acetobacteraceae</taxon>
        <taxon>Neokomagataea</taxon>
    </lineage>
</organism>
<evidence type="ECO:0000259" key="2">
    <source>
        <dbReference type="Pfam" id="PF02371"/>
    </source>
</evidence>
<proteinExistence type="predicted"/>
<comment type="caution">
    <text evidence="3">The sequence shown here is derived from an EMBL/GenBank/DDBJ whole genome shotgun (WGS) entry which is preliminary data.</text>
</comment>
<dbReference type="Pfam" id="PF02371">
    <property type="entry name" value="Transposase_20"/>
    <property type="match status" value="1"/>
</dbReference>
<evidence type="ECO:0000259" key="1">
    <source>
        <dbReference type="Pfam" id="PF01548"/>
    </source>
</evidence>
<gene>
    <name evidence="3" type="ORF">AA106556_2112</name>
</gene>
<dbReference type="Proteomes" id="UP001062443">
    <property type="component" value="Unassembled WGS sequence"/>
</dbReference>
<dbReference type="EMBL" id="BAQB01000134">
    <property type="protein sequence ID" value="GBR49743.1"/>
    <property type="molecule type" value="Genomic_DNA"/>
</dbReference>
<name>A0ABQ0QLW7_9PROT</name>
<dbReference type="NCBIfam" id="NF033542">
    <property type="entry name" value="transpos_IS110"/>
    <property type="match status" value="1"/>
</dbReference>
<sequence>MTSQRVPTIIIGVDTHKDTHVAVALDSQGTTLGHRSITADMDGYLELEQWAVTLGQIKAFGVEGTGSYGAGLSRLLLTRGHRVIEVSRPNRLIRAQHGKNDHFDAEGAARSVLNGQATALPKPHNGTVEMIRQLKIVRDTAVKSRSQAMVTLKSLIINAPTALREKLGKCRGKMALIRTIAAFRISQERTLLSLTKTAMRSLARRWLALHDEIAALDCDLDPLVESKAAGLHAAHGIATMTIADMLILIGDNPARIQSEAALARLCGVCPIPASSGRTNRFRLNRGGNRQANAALYRVAIVRMRTHPPTLAYVAKRTANGKTRSEIIRCLKRYIVREIFTALCRPKEPELPA</sequence>
<dbReference type="PANTHER" id="PTHR33055">
    <property type="entry name" value="TRANSPOSASE FOR INSERTION SEQUENCE ELEMENT IS1111A"/>
    <property type="match status" value="1"/>
</dbReference>
<dbReference type="InterPro" id="IPR047650">
    <property type="entry name" value="Transpos_IS110"/>
</dbReference>